<dbReference type="EMBL" id="VMNF01000009">
    <property type="protein sequence ID" value="TXC01071.1"/>
    <property type="molecule type" value="Genomic_DNA"/>
</dbReference>
<dbReference type="InterPro" id="IPR032710">
    <property type="entry name" value="NTF2-like_dom_sf"/>
</dbReference>
<dbReference type="PANTHER" id="PTHR24148:SF82">
    <property type="entry name" value="HETEROKARYON INCOMPATIBILITY DOMAIN-CONTAINING PROTEIN"/>
    <property type="match status" value="1"/>
</dbReference>
<dbReference type="CDD" id="cd02231">
    <property type="entry name" value="cupin_BLL6423-like"/>
    <property type="match status" value="1"/>
</dbReference>
<dbReference type="Proteomes" id="UP000321331">
    <property type="component" value="Unassembled WGS sequence"/>
</dbReference>
<reference evidence="4 5" key="1">
    <citation type="submission" date="2019-07" db="EMBL/GenBank/DDBJ databases">
        <title>The First High-Quality Draft Genome Sequence of the Causal Agent of the Current Panama Disease Epidemic.</title>
        <authorList>
            <person name="Warmington R.J."/>
            <person name="Kay W."/>
            <person name="Jeffries A."/>
            <person name="Bebber D."/>
            <person name="Moore K."/>
            <person name="Studholme D.J."/>
        </authorList>
    </citation>
    <scope>NUCLEOTIDE SEQUENCE [LARGE SCALE GENOMIC DNA]</scope>
    <source>
        <strain evidence="4 5">TR4</strain>
    </source>
</reference>
<evidence type="ECO:0000256" key="2">
    <source>
        <dbReference type="SAM" id="MobiDB-lite"/>
    </source>
</evidence>
<dbReference type="SUPFAM" id="SSF51182">
    <property type="entry name" value="RmlC-like cupins"/>
    <property type="match status" value="1"/>
</dbReference>
<dbReference type="InterPro" id="IPR011051">
    <property type="entry name" value="RmlC_Cupin_sf"/>
</dbReference>
<feature type="region of interest" description="Disordered" evidence="2">
    <location>
        <begin position="189"/>
        <end position="217"/>
    </location>
</feature>
<sequence length="1381" mass="155601">MFGWAFAILRRIKIEEKLDWLFLSIRNSLGFAPGRKRVDQGSPSTPEREIQNPAVSAKGQESQNLAQDAENQVVAGIAKGINLAFPETHGNDPSKDESKLLDREETHKLREHMIKGVEALANRIAPASKRAEIHRPSTATVAAVEDYDVSVPEYIISSLKVALPNHDMSFLNSNQEGLGMGDEVVGRAQSDKLSDHKNPQSDEHGGHQTVETSSFPSVLPTPMQDNLNHMLSNYRTWNQQIYPELPLDQKSIRLVEILPGTSNEIELNLIKVSLDEIRDAYEALSYVWGLPDPAKTVRLNGLNVTVNPNLFDALLSLRQTDVKRRIWIDAICINQKNLRERSIEVRKMGEIYRLAKAVVVFLGTSGSAARGSPVNDVFSFLRRRARETTAYVSNRQDDEVTDCLEELCREYGLDKWRVCRGFLEMCAQRWWSRVWTRQEFYLASDEPIWYWGSDSISNAVLKQEFKLLVNLLLPLLAKLDAPEGFQSEVAKVMGKPHAAFKKDVEHIFDLISRRLKTNGYDAPRRLYGELSAHATDSRDLVYGLREIFDPVFRRVFVPDYFMRPELLFACLAVFLIQYECWADVLWWYPYRYASVEDHLPTWLPDFSRRADLSYLEPVPMKLQVDETPYPKMIILNHRLHAEGYVLDTMYGHRHLDKSDGHKILKELWQFDHILNANLLCHRYILMDEDKDDASLSIFLRMCKDSLIDRDRALVSASKGAILRSTTKSEEEKNLPLDVAECLPYFDILMWHCLGHDELGISKVLAGDDTRSSKLFRNLFRPKMSNTFCKTMASFFIGACIFDWDHLSSLLDRFPGAPMWSQTNNDYWFNTVGADDAHRAAVTASAVGSYITHILHVIIQTNWGASWHYQTFCTLILLDCDSHASIAPLVTKLRDAAVKLREIAFRPQMERQLQELASKNESVETRLRNYDAVVERFKGRFLIWTDDGFRGVTAPGVEYCCNTKPIVLMLDGLSFPVIVRDFHAKTGEGRLVGCAIIQGVDMLCKEVKQITAFSETPNYTIAPFRVIMTSPLPPLRRIVTGHNDAGPATVKYDDKATAKIVPHDAALRSLWITDSSPADLSSPGDNADAEVGIINNGSIFRIVDFPPRSSGHMHRTISIDYVIVQKGAVVLALDDGSKTLVGGGDVVVQQGTMHGWDNPTDEWARLLVILLPAKAPVVAGKALQRDVSSLGVKDLRATRYTAPSNTADYAPTIAASPATMPIKSINISVGSYETKETMVSLIQRDINFFSYTNPEERLAAIKEIFAPDIVWFDFDGSTHHGHDGLLIRSSILLDQLKGYSHRANGGASVCQNMATARWEVVPEGSEADYEQIPAIQGGDVLVVEDGKIKILWSYVDRYDEVLFPFLGQGRSQHNRQTAPFGH</sequence>
<name>A0A5C6SU32_FUSOC</name>
<protein>
    <recommendedName>
        <fullName evidence="3">Heterokaryon incompatibility domain-containing protein</fullName>
    </recommendedName>
</protein>
<feature type="compositionally biased region" description="Basic and acidic residues" evidence="2">
    <location>
        <begin position="189"/>
        <end position="206"/>
    </location>
</feature>
<evidence type="ECO:0000256" key="1">
    <source>
        <dbReference type="SAM" id="Coils"/>
    </source>
</evidence>
<dbReference type="InterPro" id="IPR014710">
    <property type="entry name" value="RmlC-like_jellyroll"/>
</dbReference>
<organism evidence="4 5">
    <name type="scientific">Fusarium oxysporum f. sp. cubense</name>
    <dbReference type="NCBI Taxonomy" id="61366"/>
    <lineage>
        <taxon>Eukaryota</taxon>
        <taxon>Fungi</taxon>
        <taxon>Dikarya</taxon>
        <taxon>Ascomycota</taxon>
        <taxon>Pezizomycotina</taxon>
        <taxon>Sordariomycetes</taxon>
        <taxon>Hypocreomycetidae</taxon>
        <taxon>Hypocreales</taxon>
        <taxon>Nectriaceae</taxon>
        <taxon>Fusarium</taxon>
        <taxon>Fusarium oxysporum species complex</taxon>
    </lineage>
</organism>
<feature type="domain" description="Heterokaryon incompatibility" evidence="3">
    <location>
        <begin position="281"/>
        <end position="439"/>
    </location>
</feature>
<evidence type="ECO:0000259" key="3">
    <source>
        <dbReference type="Pfam" id="PF06985"/>
    </source>
</evidence>
<proteinExistence type="predicted"/>
<dbReference type="Gene3D" id="2.60.120.10">
    <property type="entry name" value="Jelly Rolls"/>
    <property type="match status" value="1"/>
</dbReference>
<feature type="coiled-coil region" evidence="1">
    <location>
        <begin position="905"/>
        <end position="932"/>
    </location>
</feature>
<feature type="region of interest" description="Disordered" evidence="2">
    <location>
        <begin position="33"/>
        <end position="67"/>
    </location>
</feature>
<keyword evidence="1" id="KW-0175">Coiled coil</keyword>
<dbReference type="Gene3D" id="3.10.450.50">
    <property type="match status" value="1"/>
</dbReference>
<accession>A0A5C6SU32</accession>
<dbReference type="SUPFAM" id="SSF54427">
    <property type="entry name" value="NTF2-like"/>
    <property type="match status" value="1"/>
</dbReference>
<gene>
    <name evidence="4" type="ORF">FocTR4_00009360</name>
</gene>
<dbReference type="Pfam" id="PF06985">
    <property type="entry name" value="HET"/>
    <property type="match status" value="1"/>
</dbReference>
<comment type="caution">
    <text evidence="4">The sequence shown here is derived from an EMBL/GenBank/DDBJ whole genome shotgun (WGS) entry which is preliminary data.</text>
</comment>
<dbReference type="PANTHER" id="PTHR24148">
    <property type="entry name" value="ANKYRIN REPEAT DOMAIN-CONTAINING PROTEIN 39 HOMOLOG-RELATED"/>
    <property type="match status" value="1"/>
</dbReference>
<evidence type="ECO:0000313" key="5">
    <source>
        <dbReference type="Proteomes" id="UP000321331"/>
    </source>
</evidence>
<dbReference type="InterPro" id="IPR010730">
    <property type="entry name" value="HET"/>
</dbReference>
<evidence type="ECO:0000313" key="4">
    <source>
        <dbReference type="EMBL" id="TXC01071.1"/>
    </source>
</evidence>
<dbReference type="InterPro" id="IPR052895">
    <property type="entry name" value="HetReg/Transcr_Mod"/>
</dbReference>
<dbReference type="Gene3D" id="2.20.70.150">
    <property type="match status" value="1"/>
</dbReference>